<evidence type="ECO:0000313" key="2">
    <source>
        <dbReference type="EMBL" id="KKZ70816.1"/>
    </source>
</evidence>
<gene>
    <name evidence="2" type="ORF">VO63_27080</name>
</gene>
<proteinExistence type="predicted"/>
<evidence type="ECO:0000256" key="1">
    <source>
        <dbReference type="SAM" id="MobiDB-lite"/>
    </source>
</evidence>
<sequence>MTRADAAADDAAGAASSAVSPSAARGPAGPLRVPGPAAGVRVDASHARGVQIGDGGVQTNVFVTAAPAVRSAYAHQVRAIAPPALLDRRPELAELAAFCTGPGDGGYLWWRAPAWAGKSALMAWFALQPPPGVRVVSFFVTGRFAGHGDRTGFTDVVLEQLADLLDRPLPAHLSEATRGPHLSALLADAAALCRDRGERLVLLVDGLDEDRGAVPGPDVHSVAALLPVRPPHGLRIVVAGRPDPPLPDDVPDDHPLRTEGVVRDLGMSPHAQVVRRDAERELKRLLHGGPAERDLLGLVTASGGGLRAADLAELTGLDRWRVDEQLGAVTARTFTRGGGPVRGAADEDGAPDAYLLAHEELQAAACRFLGPRLDGYRERLGAWADAYRARGWPPDTPDYLLRGYPAMLADAGRGAELLSCATDRARHGRLLARTGGDAAALAEIGAAQDAVLAREEPDLRELGVLAIHHGLLSARNTALPSALPAVWAVLGDVARARALAGSAPEAGARAELLTDLVERALHAGHEGYAVRLAERVEATLRGVENAWLRENALVRLAAALAGAGLTERATALAGSLTGKGQSSAALRRMAEALARSGRDPLLRELIEAHPRPEERGDAWRQVVEVWAGQGRLAETERLALSLTTRARTLALESLADAQARAGRYEEAEATARAAGDGFVAQRILKTLAVHLAGAGFHDRAEALVEGLTEPMLRLYGLHRLASIAADAAAAASGTSGAKAGRADALDAVEAPEGPEATDAADVMDAVDVTRAGDATEATDVALAPGTAHAVDAPPAPGPAHATEAAARHRARAARLWARACALADAVPDARNRARTWTDLLRDAARAAGPAELRRLADRTEALARTVPGRYGTTPALDHLAVALTREGAHEHAEAVLATMSGHGAESTARKMVDAAVRRGDHARAEALVRAEEDPRLRDLRLHTLVDALRRQGLRDRATAAARTLRSARLRAERLAELALAAAEAGEREAAAELAVEAERDARSVLDGEVAGRSLAALLRALAAAPAGARDLARIRLLAGRTDAVAARLAEERPRGERLAELVAALYRAGEHTAVAPALRPARPGTRATALTALVHEAGEAGRSAQVEEFAEAALDAARSERGEPETVPHLVRRIAAALGRAGAPGRAERLLATVAHPQAQVRGWAELVASTPPGDRARLVRLADRAEAAVLGVPASNDLDEALLQLAEALVGAGLGERAEAVARPLLHPYANDVPTTVRIRAAAARRDGAEVDRLAGTMRSPRGVLRTMTSLAVAAAGDGDPERAREFLRVATAAGVGPEDWDGLVGPVVAALAAAGETATAESLAAGVPLPGAATRIGAALARDLGPARARPLLARALREGDWRDTAEALGGRWPDAVAAMTDAYLDGTS</sequence>
<feature type="region of interest" description="Disordered" evidence="1">
    <location>
        <begin position="1"/>
        <end position="37"/>
    </location>
</feature>
<dbReference type="EMBL" id="LAQS01000049">
    <property type="protein sequence ID" value="KKZ70816.1"/>
    <property type="molecule type" value="Genomic_DNA"/>
</dbReference>
<dbReference type="Proteomes" id="UP000265325">
    <property type="component" value="Unassembled WGS sequence"/>
</dbReference>
<organism evidence="2 3">
    <name type="scientific">Streptomyces showdoensis</name>
    <dbReference type="NCBI Taxonomy" id="68268"/>
    <lineage>
        <taxon>Bacteria</taxon>
        <taxon>Bacillati</taxon>
        <taxon>Actinomycetota</taxon>
        <taxon>Actinomycetes</taxon>
        <taxon>Kitasatosporales</taxon>
        <taxon>Streptomycetaceae</taxon>
        <taxon>Streptomyces</taxon>
    </lineage>
</organism>
<dbReference type="InterPro" id="IPR011990">
    <property type="entry name" value="TPR-like_helical_dom_sf"/>
</dbReference>
<dbReference type="RefSeq" id="WP_046910630.1">
    <property type="nucleotide sequence ID" value="NZ_BAAAXG010000002.1"/>
</dbReference>
<accession>A0A2P2GH18</accession>
<name>A0A2P2GH18_STREW</name>
<keyword evidence="3" id="KW-1185">Reference proteome</keyword>
<comment type="caution">
    <text evidence="2">The sequence shown here is derived from an EMBL/GenBank/DDBJ whole genome shotgun (WGS) entry which is preliminary data.</text>
</comment>
<feature type="compositionally biased region" description="Low complexity" evidence="1">
    <location>
        <begin position="9"/>
        <end position="30"/>
    </location>
</feature>
<evidence type="ECO:0000313" key="3">
    <source>
        <dbReference type="Proteomes" id="UP000265325"/>
    </source>
</evidence>
<reference evidence="2 3" key="1">
    <citation type="submission" date="2015-05" db="EMBL/GenBank/DDBJ databases">
        <title>Draft Genome assembly of Streptomyces showdoensis.</title>
        <authorList>
            <person name="Thapa K.K."/>
            <person name="Metsa-Ketela M."/>
        </authorList>
    </citation>
    <scope>NUCLEOTIDE SEQUENCE [LARGE SCALE GENOMIC DNA]</scope>
    <source>
        <strain evidence="2 3">ATCC 15227</strain>
    </source>
</reference>
<protein>
    <submittedName>
        <fullName evidence="2">Uncharacterized protein</fullName>
    </submittedName>
</protein>
<dbReference type="Gene3D" id="1.25.40.10">
    <property type="entry name" value="Tetratricopeptide repeat domain"/>
    <property type="match status" value="2"/>
</dbReference>